<reference evidence="2 3" key="1">
    <citation type="journal article" date="2009" name="Nature">
        <title>Evolution of pathogenicity and sexual reproduction in eight Candida genomes.</title>
        <authorList>
            <person name="Butler G."/>
            <person name="Rasmussen M.D."/>
            <person name="Lin M.F."/>
            <person name="Santos M.A."/>
            <person name="Sakthikumar S."/>
            <person name="Munro C.A."/>
            <person name="Rheinbay E."/>
            <person name="Grabherr M."/>
            <person name="Forche A."/>
            <person name="Reedy J.L."/>
            <person name="Agrafioti I."/>
            <person name="Arnaud M.B."/>
            <person name="Bates S."/>
            <person name="Brown A.J."/>
            <person name="Brunke S."/>
            <person name="Costanzo M.C."/>
            <person name="Fitzpatrick D.A."/>
            <person name="de Groot P.W."/>
            <person name="Harris D."/>
            <person name="Hoyer L.L."/>
            <person name="Hube B."/>
            <person name="Klis F.M."/>
            <person name="Kodira C."/>
            <person name="Lennard N."/>
            <person name="Logue M.E."/>
            <person name="Martin R."/>
            <person name="Neiman A.M."/>
            <person name="Nikolaou E."/>
            <person name="Quail M.A."/>
            <person name="Quinn J."/>
            <person name="Santos M.C."/>
            <person name="Schmitzberger F.F."/>
            <person name="Sherlock G."/>
            <person name="Shah P."/>
            <person name="Silverstein K.A."/>
            <person name="Skrzypek M.S."/>
            <person name="Soll D."/>
            <person name="Staggs R."/>
            <person name="Stansfield I."/>
            <person name="Stumpf M.P."/>
            <person name="Sudbery P.E."/>
            <person name="Srikantha T."/>
            <person name="Zeng Q."/>
            <person name="Berman J."/>
            <person name="Berriman M."/>
            <person name="Heitman J."/>
            <person name="Gow N.A."/>
            <person name="Lorenz M.C."/>
            <person name="Birren B.W."/>
            <person name="Kellis M."/>
            <person name="Cuomo C.A."/>
        </authorList>
    </citation>
    <scope>NUCLEOTIDE SEQUENCE [LARGE SCALE GENOMIC DNA]</scope>
    <source>
        <strain evidence="3">ATCC 11503 / BCRC 21390 / CBS 2605 / JCM 1781 / NBRC 1676 / NRRL YB-4239</strain>
    </source>
</reference>
<dbReference type="Proteomes" id="UP000001996">
    <property type="component" value="Unassembled WGS sequence"/>
</dbReference>
<evidence type="ECO:0000313" key="3">
    <source>
        <dbReference type="Proteomes" id="UP000001996"/>
    </source>
</evidence>
<evidence type="ECO:0000256" key="1">
    <source>
        <dbReference type="SAM" id="Phobius"/>
    </source>
</evidence>
<proteinExistence type="predicted"/>
<dbReference type="AlphaFoldDB" id="A5DYD8"/>
<keyword evidence="1" id="KW-1133">Transmembrane helix</keyword>
<organism evidence="2 3">
    <name type="scientific">Lodderomyces elongisporus (strain ATCC 11503 / CBS 2605 / JCM 1781 / NBRC 1676 / NRRL YB-4239)</name>
    <name type="common">Yeast</name>
    <name type="synonym">Saccharomyces elongisporus</name>
    <dbReference type="NCBI Taxonomy" id="379508"/>
    <lineage>
        <taxon>Eukaryota</taxon>
        <taxon>Fungi</taxon>
        <taxon>Dikarya</taxon>
        <taxon>Ascomycota</taxon>
        <taxon>Saccharomycotina</taxon>
        <taxon>Pichiomycetes</taxon>
        <taxon>Debaryomycetaceae</taxon>
        <taxon>Candida/Lodderomyces clade</taxon>
        <taxon>Lodderomyces</taxon>
    </lineage>
</organism>
<evidence type="ECO:0000313" key="2">
    <source>
        <dbReference type="EMBL" id="EDK44195.1"/>
    </source>
</evidence>
<gene>
    <name evidence="2" type="ORF">LELG_02375</name>
</gene>
<dbReference type="EMBL" id="CH981526">
    <property type="protein sequence ID" value="EDK44195.1"/>
    <property type="molecule type" value="Genomic_DNA"/>
</dbReference>
<accession>A5DYD8</accession>
<protein>
    <submittedName>
        <fullName evidence="2">Uncharacterized protein</fullName>
    </submittedName>
</protein>
<sequence length="156" mass="18553">MTVITAIIIVIAVIVIVIVITTLQFLCSFLNSTTSIFISAPLLTLSPAGFPISNFHFRWCLIFNLLLSTSPSTSTISFPASSNHSQHFPYHPHCYCCGYYYYYYYYYCYCFDWLFLQQVPHVYFHSSDFANHQYLSLRHYHYHHHHHQLHHYHQFL</sequence>
<dbReference type="InParanoid" id="A5DYD8"/>
<keyword evidence="1" id="KW-0812">Transmembrane</keyword>
<dbReference type="HOGENOM" id="CLU_1686947_0_0_1"/>
<name>A5DYD8_LODEL</name>
<feature type="transmembrane region" description="Helical" evidence="1">
    <location>
        <begin position="6"/>
        <end position="30"/>
    </location>
</feature>
<keyword evidence="3" id="KW-1185">Reference proteome</keyword>
<dbReference type="VEuPathDB" id="FungiDB:LELG_02375"/>
<keyword evidence="1" id="KW-0472">Membrane</keyword>